<dbReference type="GO" id="GO:0008033">
    <property type="term" value="P:tRNA processing"/>
    <property type="evidence" value="ECO:0007669"/>
    <property type="project" value="UniProtKB-KW"/>
</dbReference>
<evidence type="ECO:0000259" key="8">
    <source>
        <dbReference type="Pfam" id="PF01743"/>
    </source>
</evidence>
<dbReference type="SUPFAM" id="SSF81301">
    <property type="entry name" value="Nucleotidyltransferase"/>
    <property type="match status" value="1"/>
</dbReference>
<dbReference type="AlphaFoldDB" id="A0A3B0U2N7"/>
<dbReference type="SUPFAM" id="SSF81891">
    <property type="entry name" value="Poly A polymerase C-terminal region-like"/>
    <property type="match status" value="1"/>
</dbReference>
<dbReference type="EMBL" id="UOEO01000227">
    <property type="protein sequence ID" value="VAW23250.1"/>
    <property type="molecule type" value="Genomic_DNA"/>
</dbReference>
<evidence type="ECO:0000259" key="9">
    <source>
        <dbReference type="Pfam" id="PF12627"/>
    </source>
</evidence>
<dbReference type="GO" id="GO:0000166">
    <property type="term" value="F:nucleotide binding"/>
    <property type="evidence" value="ECO:0007669"/>
    <property type="project" value="UniProtKB-KW"/>
</dbReference>
<dbReference type="GO" id="GO:0046872">
    <property type="term" value="F:metal ion binding"/>
    <property type="evidence" value="ECO:0007669"/>
    <property type="project" value="UniProtKB-KW"/>
</dbReference>
<feature type="domain" description="Poly A polymerase head" evidence="8">
    <location>
        <begin position="37"/>
        <end position="160"/>
    </location>
</feature>
<protein>
    <submittedName>
        <fullName evidence="10">CCA tRNA nucleotidyltransferase</fullName>
        <ecNumber evidence="10">2.7.7.72</ecNumber>
    </submittedName>
</protein>
<keyword evidence="4 10" id="KW-0548">Nucleotidyltransferase</keyword>
<gene>
    <name evidence="10" type="ORF">MNBD_ALPHA12-1493</name>
</gene>
<keyword evidence="3" id="KW-0819">tRNA processing</keyword>
<dbReference type="Pfam" id="PF01743">
    <property type="entry name" value="PolyA_pol"/>
    <property type="match status" value="1"/>
</dbReference>
<evidence type="ECO:0000256" key="1">
    <source>
        <dbReference type="ARBA" id="ARBA00001946"/>
    </source>
</evidence>
<evidence type="ECO:0000256" key="4">
    <source>
        <dbReference type="ARBA" id="ARBA00022695"/>
    </source>
</evidence>
<dbReference type="Gene3D" id="3.30.460.10">
    <property type="entry name" value="Beta Polymerase, domain 2"/>
    <property type="match status" value="1"/>
</dbReference>
<evidence type="ECO:0000256" key="3">
    <source>
        <dbReference type="ARBA" id="ARBA00022694"/>
    </source>
</evidence>
<keyword evidence="7" id="KW-0460">Magnesium</keyword>
<dbReference type="Gene3D" id="1.10.3090.10">
    <property type="entry name" value="cca-adding enzyme, domain 2"/>
    <property type="match status" value="1"/>
</dbReference>
<dbReference type="InterPro" id="IPR043519">
    <property type="entry name" value="NT_sf"/>
</dbReference>
<keyword evidence="5" id="KW-0479">Metal-binding</keyword>
<keyword evidence="2 10" id="KW-0808">Transferase</keyword>
<evidence type="ECO:0000313" key="10">
    <source>
        <dbReference type="EMBL" id="VAW23250.1"/>
    </source>
</evidence>
<dbReference type="CDD" id="cd05398">
    <property type="entry name" value="NT_ClassII-CCAase"/>
    <property type="match status" value="1"/>
</dbReference>
<dbReference type="PANTHER" id="PTHR46173">
    <property type="entry name" value="CCA TRNA NUCLEOTIDYLTRANSFERASE 1, MITOCHONDRIAL"/>
    <property type="match status" value="1"/>
</dbReference>
<dbReference type="GO" id="GO:0000049">
    <property type="term" value="F:tRNA binding"/>
    <property type="evidence" value="ECO:0007669"/>
    <property type="project" value="TreeGrafter"/>
</dbReference>
<comment type="cofactor">
    <cofactor evidence="1">
        <name>Mg(2+)</name>
        <dbReference type="ChEBI" id="CHEBI:18420"/>
    </cofactor>
</comment>
<dbReference type="EC" id="2.7.7.72" evidence="10"/>
<sequence>MISRNEAVDRLRAAAWVKKADFQRIFTILDGKGGRTRAVGGIVRDTIIGKPDIGADLDLASELLPEEVMKRVREAGMSCYPTGIEHGTVTVRNGTATAEITTLRRDIKTDGRHAQVLFGTDWRADAKRRDFTINALYASMNGELYDPLDGLKDLVAKHVRFIGDPDQRIKEDRLRVLRFFRFSASHANEVYDPAGLAACKRAAGSLDVLSRERVGAEMLKIMALQQAAATMAMMSEIGALELGRKTIKELSDYERLTPSPLALARLAILFEAMEQKKLQEKWRLSNALVKEASEIGQAAKLILAEDFNQLAYRFFRLGFAALPVAGAIAGWDEERLHAVMEVLHNLKAPPFPISGRDLLDAGFKPGPELGDALRLVEGEWVNSGFKLERQELLGRLESLWRDKLQ</sequence>
<reference evidence="10" key="1">
    <citation type="submission" date="2018-06" db="EMBL/GenBank/DDBJ databases">
        <authorList>
            <person name="Zhirakovskaya E."/>
        </authorList>
    </citation>
    <scope>NUCLEOTIDE SEQUENCE</scope>
</reference>
<dbReference type="InterPro" id="IPR032828">
    <property type="entry name" value="PolyA_RNA-bd"/>
</dbReference>
<feature type="domain" description="tRNA nucleotidyltransferase/poly(A) polymerase RNA and SrmB- binding" evidence="9">
    <location>
        <begin position="196"/>
        <end position="241"/>
    </location>
</feature>
<evidence type="ECO:0000256" key="5">
    <source>
        <dbReference type="ARBA" id="ARBA00022723"/>
    </source>
</evidence>
<evidence type="ECO:0000256" key="2">
    <source>
        <dbReference type="ARBA" id="ARBA00022679"/>
    </source>
</evidence>
<dbReference type="GO" id="GO:0004810">
    <property type="term" value="F:CCA tRNA nucleotidyltransferase activity"/>
    <property type="evidence" value="ECO:0007669"/>
    <property type="project" value="UniProtKB-EC"/>
</dbReference>
<dbReference type="InterPro" id="IPR050264">
    <property type="entry name" value="Bact_CCA-adding_enz_type3_sf"/>
</dbReference>
<organism evidence="10">
    <name type="scientific">hydrothermal vent metagenome</name>
    <dbReference type="NCBI Taxonomy" id="652676"/>
    <lineage>
        <taxon>unclassified sequences</taxon>
        <taxon>metagenomes</taxon>
        <taxon>ecological metagenomes</taxon>
    </lineage>
</organism>
<evidence type="ECO:0000256" key="7">
    <source>
        <dbReference type="ARBA" id="ARBA00022842"/>
    </source>
</evidence>
<evidence type="ECO:0000256" key="6">
    <source>
        <dbReference type="ARBA" id="ARBA00022741"/>
    </source>
</evidence>
<dbReference type="Pfam" id="PF12627">
    <property type="entry name" value="PolyA_pol_RNAbd"/>
    <property type="match status" value="1"/>
</dbReference>
<dbReference type="PANTHER" id="PTHR46173:SF1">
    <property type="entry name" value="CCA TRNA NUCLEOTIDYLTRANSFERASE 1, MITOCHONDRIAL"/>
    <property type="match status" value="1"/>
</dbReference>
<dbReference type="InterPro" id="IPR002646">
    <property type="entry name" value="PolA_pol_head_dom"/>
</dbReference>
<proteinExistence type="predicted"/>
<name>A0A3B0U2N7_9ZZZZ</name>
<keyword evidence="6" id="KW-0547">Nucleotide-binding</keyword>
<accession>A0A3B0U2N7</accession>